<proteinExistence type="predicted"/>
<protein>
    <submittedName>
        <fullName evidence="1">Uncharacterized protein</fullName>
    </submittedName>
</protein>
<sequence>MSPTTISTKKSAHGVELGLSLSPTSDYIQVRNSDLSEAETEAVGSFELASINHRQKQDGMTALEVSFCDTLVEVKDLGKDWLKYGEGLVMEEWGEEGKNIWRQQLLHKRSMAGWSRAAHAQTVDVPRQGAQVAAWIPNSMAVTSALELPEGTQEKAGYDKGSRHA</sequence>
<accession>A0ABR1R3P5</accession>
<dbReference type="Proteomes" id="UP001396898">
    <property type="component" value="Unassembled WGS sequence"/>
</dbReference>
<evidence type="ECO:0000313" key="1">
    <source>
        <dbReference type="EMBL" id="KAK7998757.1"/>
    </source>
</evidence>
<organism evidence="1 2">
    <name type="scientific">Apiospora marii</name>
    <dbReference type="NCBI Taxonomy" id="335849"/>
    <lineage>
        <taxon>Eukaryota</taxon>
        <taxon>Fungi</taxon>
        <taxon>Dikarya</taxon>
        <taxon>Ascomycota</taxon>
        <taxon>Pezizomycotina</taxon>
        <taxon>Sordariomycetes</taxon>
        <taxon>Xylariomycetidae</taxon>
        <taxon>Amphisphaeriales</taxon>
        <taxon>Apiosporaceae</taxon>
        <taxon>Apiospora</taxon>
    </lineage>
</organism>
<evidence type="ECO:0000313" key="2">
    <source>
        <dbReference type="Proteomes" id="UP001396898"/>
    </source>
</evidence>
<dbReference type="EMBL" id="JAQQWI010000020">
    <property type="protein sequence ID" value="KAK7998757.1"/>
    <property type="molecule type" value="Genomic_DNA"/>
</dbReference>
<reference evidence="1 2" key="1">
    <citation type="submission" date="2023-01" db="EMBL/GenBank/DDBJ databases">
        <title>Analysis of 21 Apiospora genomes using comparative genomics revels a genus with tremendous synthesis potential of carbohydrate active enzymes and secondary metabolites.</title>
        <authorList>
            <person name="Sorensen T."/>
        </authorList>
    </citation>
    <scope>NUCLEOTIDE SEQUENCE [LARGE SCALE GENOMIC DNA]</scope>
    <source>
        <strain evidence="1 2">CBS 20057</strain>
    </source>
</reference>
<comment type="caution">
    <text evidence="1">The sequence shown here is derived from an EMBL/GenBank/DDBJ whole genome shotgun (WGS) entry which is preliminary data.</text>
</comment>
<gene>
    <name evidence="1" type="ORF">PG991_014952</name>
</gene>
<name>A0ABR1R3P5_9PEZI</name>
<keyword evidence="2" id="KW-1185">Reference proteome</keyword>